<evidence type="ECO:0000256" key="1">
    <source>
        <dbReference type="SAM" id="Phobius"/>
    </source>
</evidence>
<gene>
    <name evidence="2" type="ORF">OCGS_0711</name>
</gene>
<dbReference type="AlphaFoldDB" id="K2GQW4"/>
<organism evidence="2 3">
    <name type="scientific">Oceaniovalibus guishaninsula JLT2003</name>
    <dbReference type="NCBI Taxonomy" id="1231392"/>
    <lineage>
        <taxon>Bacteria</taxon>
        <taxon>Pseudomonadati</taxon>
        <taxon>Pseudomonadota</taxon>
        <taxon>Alphaproteobacteria</taxon>
        <taxon>Rhodobacterales</taxon>
        <taxon>Roseobacteraceae</taxon>
        <taxon>Oceaniovalibus</taxon>
    </lineage>
</organism>
<feature type="transmembrane region" description="Helical" evidence="1">
    <location>
        <begin position="42"/>
        <end position="60"/>
    </location>
</feature>
<evidence type="ECO:0000313" key="3">
    <source>
        <dbReference type="Proteomes" id="UP000006765"/>
    </source>
</evidence>
<dbReference type="Proteomes" id="UP000006765">
    <property type="component" value="Unassembled WGS sequence"/>
</dbReference>
<reference evidence="2 3" key="1">
    <citation type="journal article" date="2012" name="J. Bacteriol.">
        <title>Draft Genome Sequence of Oceaniovalibus guishaninsula JLT2003T.</title>
        <authorList>
            <person name="Tang K."/>
            <person name="Liu K."/>
            <person name="Jiao N."/>
        </authorList>
    </citation>
    <scope>NUCLEOTIDE SEQUENCE [LARGE SCALE GENOMIC DNA]</scope>
    <source>
        <strain evidence="2 3">JLT2003</strain>
    </source>
</reference>
<dbReference type="STRING" id="1231392.OCGS_0711"/>
<name>K2GQW4_9RHOB</name>
<keyword evidence="1" id="KW-1133">Transmembrane helix</keyword>
<sequence length="64" mass="6994">MWTWTAVLLVGLAIVVIYPFLSTSVAADIDTPGVYPQWVIPVGYFLMLIGAGGLVVAWMARRAR</sequence>
<accession>K2GQW4</accession>
<protein>
    <submittedName>
        <fullName evidence="2">Uncharacterized protein</fullName>
    </submittedName>
</protein>
<keyword evidence="1" id="KW-0812">Transmembrane</keyword>
<proteinExistence type="predicted"/>
<comment type="caution">
    <text evidence="2">The sequence shown here is derived from an EMBL/GenBank/DDBJ whole genome shotgun (WGS) entry which is preliminary data.</text>
</comment>
<dbReference type="EMBL" id="AMGO01000011">
    <property type="protein sequence ID" value="EKE45016.1"/>
    <property type="molecule type" value="Genomic_DNA"/>
</dbReference>
<keyword evidence="3" id="KW-1185">Reference proteome</keyword>
<evidence type="ECO:0000313" key="2">
    <source>
        <dbReference type="EMBL" id="EKE45016.1"/>
    </source>
</evidence>
<keyword evidence="1" id="KW-0472">Membrane</keyword>